<keyword evidence="3" id="KW-1185">Reference proteome</keyword>
<feature type="region of interest" description="Disordered" evidence="1">
    <location>
        <begin position="24"/>
        <end position="98"/>
    </location>
</feature>
<feature type="compositionally biased region" description="Basic and acidic residues" evidence="1">
    <location>
        <begin position="70"/>
        <end position="82"/>
    </location>
</feature>
<reference evidence="2" key="1">
    <citation type="journal article" date="2020" name="Stud. Mycol.">
        <title>101 Dothideomycetes genomes: a test case for predicting lifestyles and emergence of pathogens.</title>
        <authorList>
            <person name="Haridas S."/>
            <person name="Albert R."/>
            <person name="Binder M."/>
            <person name="Bloem J."/>
            <person name="Labutti K."/>
            <person name="Salamov A."/>
            <person name="Andreopoulos B."/>
            <person name="Baker S."/>
            <person name="Barry K."/>
            <person name="Bills G."/>
            <person name="Bluhm B."/>
            <person name="Cannon C."/>
            <person name="Castanera R."/>
            <person name="Culley D."/>
            <person name="Daum C."/>
            <person name="Ezra D."/>
            <person name="Gonzalez J."/>
            <person name="Henrissat B."/>
            <person name="Kuo A."/>
            <person name="Liang C."/>
            <person name="Lipzen A."/>
            <person name="Lutzoni F."/>
            <person name="Magnuson J."/>
            <person name="Mondo S."/>
            <person name="Nolan M."/>
            <person name="Ohm R."/>
            <person name="Pangilinan J."/>
            <person name="Park H.-J."/>
            <person name="Ramirez L."/>
            <person name="Alfaro M."/>
            <person name="Sun H."/>
            <person name="Tritt A."/>
            <person name="Yoshinaga Y."/>
            <person name="Zwiers L.-H."/>
            <person name="Turgeon B."/>
            <person name="Goodwin S."/>
            <person name="Spatafora J."/>
            <person name="Crous P."/>
            <person name="Grigoriev I."/>
        </authorList>
    </citation>
    <scope>NUCLEOTIDE SEQUENCE</scope>
    <source>
        <strain evidence="2">CBS 109.77</strain>
    </source>
</reference>
<gene>
    <name evidence="2" type="ORF">K505DRAFT_109487</name>
</gene>
<accession>A0A6A6WWG6</accession>
<dbReference type="EMBL" id="MU002217">
    <property type="protein sequence ID" value="KAF2788422.1"/>
    <property type="molecule type" value="Genomic_DNA"/>
</dbReference>
<proteinExistence type="predicted"/>
<evidence type="ECO:0000256" key="1">
    <source>
        <dbReference type="SAM" id="MobiDB-lite"/>
    </source>
</evidence>
<dbReference type="AlphaFoldDB" id="A0A6A6WWG6"/>
<evidence type="ECO:0000313" key="3">
    <source>
        <dbReference type="Proteomes" id="UP000799757"/>
    </source>
</evidence>
<evidence type="ECO:0000313" key="2">
    <source>
        <dbReference type="EMBL" id="KAF2788422.1"/>
    </source>
</evidence>
<organism evidence="2 3">
    <name type="scientific">Melanomma pulvis-pyrius CBS 109.77</name>
    <dbReference type="NCBI Taxonomy" id="1314802"/>
    <lineage>
        <taxon>Eukaryota</taxon>
        <taxon>Fungi</taxon>
        <taxon>Dikarya</taxon>
        <taxon>Ascomycota</taxon>
        <taxon>Pezizomycotina</taxon>
        <taxon>Dothideomycetes</taxon>
        <taxon>Pleosporomycetidae</taxon>
        <taxon>Pleosporales</taxon>
        <taxon>Melanommataceae</taxon>
        <taxon>Melanomma</taxon>
    </lineage>
</organism>
<protein>
    <submittedName>
        <fullName evidence="2">Uncharacterized protein</fullName>
    </submittedName>
</protein>
<dbReference type="Proteomes" id="UP000799757">
    <property type="component" value="Unassembled WGS sequence"/>
</dbReference>
<sequence length="188" mass="20868">MPMFGRRACRGHRGMPLCSFAAQRADETGSVSGERERTGSWARETGLQEWTNAVRRCQACRTAKPKQRRRQDGDAKRGDSKGSRGSRGGEAGEAGKRVHSPEPVLLLNFASPTEGSGDIVAMLWRVRCGVYAARIDRRAPVNCCMRVSRRRPARMRNIRTQAATVNDDVRRAVLLGWKGGGWGRGMRE</sequence>
<name>A0A6A6WWG6_9PLEO</name>